<feature type="compositionally biased region" description="Low complexity" evidence="2">
    <location>
        <begin position="106"/>
        <end position="115"/>
    </location>
</feature>
<dbReference type="Proteomes" id="UP001430953">
    <property type="component" value="Unassembled WGS sequence"/>
</dbReference>
<dbReference type="EMBL" id="JADYXP020000003">
    <property type="protein sequence ID" value="KAL0128567.1"/>
    <property type="molecule type" value="Genomic_DNA"/>
</dbReference>
<dbReference type="Pfam" id="PF03732">
    <property type="entry name" value="Retrotrans_gag"/>
    <property type="match status" value="1"/>
</dbReference>
<evidence type="ECO:0000313" key="4">
    <source>
        <dbReference type="EMBL" id="KAL0128567.1"/>
    </source>
</evidence>
<dbReference type="Pfam" id="PF00098">
    <property type="entry name" value="zf-CCHC"/>
    <property type="match status" value="1"/>
</dbReference>
<feature type="compositionally biased region" description="Low complexity" evidence="2">
    <location>
        <begin position="49"/>
        <end position="58"/>
    </location>
</feature>
<keyword evidence="1" id="KW-0863">Zinc-finger</keyword>
<name>A0AAW2GMK9_9HYME</name>
<proteinExistence type="predicted"/>
<feature type="compositionally biased region" description="Polar residues" evidence="2">
    <location>
        <begin position="351"/>
        <end position="360"/>
    </location>
</feature>
<evidence type="ECO:0000256" key="2">
    <source>
        <dbReference type="SAM" id="MobiDB-lite"/>
    </source>
</evidence>
<dbReference type="InterPro" id="IPR036875">
    <property type="entry name" value="Znf_CCHC_sf"/>
</dbReference>
<comment type="caution">
    <text evidence="4">The sequence shown here is derived from an EMBL/GenBank/DDBJ whole genome shotgun (WGS) entry which is preliminary data.</text>
</comment>
<feature type="compositionally biased region" description="Basic and acidic residues" evidence="2">
    <location>
        <begin position="86"/>
        <end position="100"/>
    </location>
</feature>
<dbReference type="AlphaFoldDB" id="A0AAW2GMK9"/>
<evidence type="ECO:0000256" key="1">
    <source>
        <dbReference type="PROSITE-ProRule" id="PRU00047"/>
    </source>
</evidence>
<dbReference type="GO" id="GO:0003676">
    <property type="term" value="F:nucleic acid binding"/>
    <property type="evidence" value="ECO:0007669"/>
    <property type="project" value="InterPro"/>
</dbReference>
<feature type="region of interest" description="Disordered" evidence="2">
    <location>
        <begin position="284"/>
        <end position="363"/>
    </location>
</feature>
<feature type="region of interest" description="Disordered" evidence="2">
    <location>
        <begin position="47"/>
        <end position="115"/>
    </location>
</feature>
<accession>A0AAW2GMK9</accession>
<dbReference type="PANTHER" id="PTHR33223:SF6">
    <property type="entry name" value="CCHC-TYPE DOMAIN-CONTAINING PROTEIN"/>
    <property type="match status" value="1"/>
</dbReference>
<reference evidence="4 5" key="1">
    <citation type="submission" date="2023-03" db="EMBL/GenBank/DDBJ databases">
        <title>High recombination rates correlate with genetic variation in Cardiocondyla obscurior ants.</title>
        <authorList>
            <person name="Errbii M."/>
        </authorList>
    </citation>
    <scope>NUCLEOTIDE SEQUENCE [LARGE SCALE GENOMIC DNA]</scope>
    <source>
        <strain evidence="4">Alpha-2009</strain>
        <tissue evidence="4">Whole body</tissue>
    </source>
</reference>
<dbReference type="SUPFAM" id="SSF57756">
    <property type="entry name" value="Retrovirus zinc finger-like domains"/>
    <property type="match status" value="1"/>
</dbReference>
<keyword evidence="1" id="KW-0479">Metal-binding</keyword>
<feature type="domain" description="CCHC-type" evidence="3">
    <location>
        <begin position="373"/>
        <end position="387"/>
    </location>
</feature>
<organism evidence="4 5">
    <name type="scientific">Cardiocondyla obscurior</name>
    <dbReference type="NCBI Taxonomy" id="286306"/>
    <lineage>
        <taxon>Eukaryota</taxon>
        <taxon>Metazoa</taxon>
        <taxon>Ecdysozoa</taxon>
        <taxon>Arthropoda</taxon>
        <taxon>Hexapoda</taxon>
        <taxon>Insecta</taxon>
        <taxon>Pterygota</taxon>
        <taxon>Neoptera</taxon>
        <taxon>Endopterygota</taxon>
        <taxon>Hymenoptera</taxon>
        <taxon>Apocrita</taxon>
        <taxon>Aculeata</taxon>
        <taxon>Formicoidea</taxon>
        <taxon>Formicidae</taxon>
        <taxon>Myrmicinae</taxon>
        <taxon>Cardiocondyla</taxon>
    </lineage>
</organism>
<dbReference type="PROSITE" id="PS50158">
    <property type="entry name" value="ZF_CCHC"/>
    <property type="match status" value="1"/>
</dbReference>
<dbReference type="SMART" id="SM00343">
    <property type="entry name" value="ZnF_C2HC"/>
    <property type="match status" value="2"/>
</dbReference>
<sequence length="414" mass="46342">MSHSESPDEDWVFASDRPHLVAELERLGLPTEGSDSVLALRLLRRVSTSRRASSAGRSRNNEMSDAEQLEVPAGGAGRPDSPFETAARRIRAEPRTERRSPASMGSPESPSTSAAAAYNTMRKWNLKFSGARGEDAETFLIRIEEGRELIAVSDADVLKSLPFFLSGVALHWFRAKRTRFTDWAAFKNAWRIRFGDPDFQFALRDEIMRRTQGEQESVGDYLTCLTSLFDRLSPPWSEEEKIGYAHRQMLPRLQTMIPRDSVESLEALELLAARAEGCHKAALSYRAPPTPDKSLFPDLAYRSPKNATRRDTPRSYDTIAAVSVPETRPREKRPPPPPKKEPTRTTKNESSEAVPSTSGTVPKKISRPLIGQCWNCQQAGHFARECKAKPRVHCYRCGRAEVTLRDCPDCSGNA</sequence>
<feature type="compositionally biased region" description="Basic and acidic residues" evidence="2">
    <location>
        <begin position="327"/>
        <end position="350"/>
    </location>
</feature>
<evidence type="ECO:0000313" key="5">
    <source>
        <dbReference type="Proteomes" id="UP001430953"/>
    </source>
</evidence>
<dbReference type="InterPro" id="IPR001878">
    <property type="entry name" value="Znf_CCHC"/>
</dbReference>
<dbReference type="PANTHER" id="PTHR33223">
    <property type="entry name" value="CCHC-TYPE DOMAIN-CONTAINING PROTEIN"/>
    <property type="match status" value="1"/>
</dbReference>
<dbReference type="InterPro" id="IPR005162">
    <property type="entry name" value="Retrotrans_gag_dom"/>
</dbReference>
<dbReference type="Gene3D" id="4.10.60.10">
    <property type="entry name" value="Zinc finger, CCHC-type"/>
    <property type="match status" value="1"/>
</dbReference>
<gene>
    <name evidence="4" type="ORF">PUN28_003722</name>
</gene>
<evidence type="ECO:0000259" key="3">
    <source>
        <dbReference type="PROSITE" id="PS50158"/>
    </source>
</evidence>
<protein>
    <recommendedName>
        <fullName evidence="3">CCHC-type domain-containing protein</fullName>
    </recommendedName>
</protein>
<keyword evidence="5" id="KW-1185">Reference proteome</keyword>
<keyword evidence="1" id="KW-0862">Zinc</keyword>
<dbReference type="GO" id="GO:0008270">
    <property type="term" value="F:zinc ion binding"/>
    <property type="evidence" value="ECO:0007669"/>
    <property type="project" value="UniProtKB-KW"/>
</dbReference>